<gene>
    <name evidence="1" type="primary">NCAS0F01700</name>
    <name evidence="1" type="ordered locus">NCAS_0F01700</name>
</gene>
<sequence>MPVTIVREGCTPECTCTEREKRRQLKECASFKDEWHFNDYYNIVVSKHSMLCKIFDEIHNVHGSEDENKNEKENENGTSALYKTTEVLIIRGPWARNKNFLYTFTNRNSSELEDIIDKMIIKDGGYERLSSILAKEAPPLKSFDPKIDRVLEPDRFPTNQKTYPNLHING</sequence>
<dbReference type="EMBL" id="HE576757">
    <property type="protein sequence ID" value="CCC70654.1"/>
    <property type="molecule type" value="Genomic_DNA"/>
</dbReference>
<proteinExistence type="predicted"/>
<dbReference type="RefSeq" id="XP_003677009.1">
    <property type="nucleotide sequence ID" value="XM_003676961.1"/>
</dbReference>
<name>G0VGN3_NAUCA</name>
<dbReference type="InParanoid" id="G0VGN3"/>
<reference key="2">
    <citation type="submission" date="2011-08" db="EMBL/GenBank/DDBJ databases">
        <title>Genome sequence of Naumovozyma castellii.</title>
        <authorList>
            <person name="Gordon J.L."/>
            <person name="Armisen D."/>
            <person name="Proux-Wera E."/>
            <person name="OhEigeartaigh S.S."/>
            <person name="Byrne K.P."/>
            <person name="Wolfe K.H."/>
        </authorList>
    </citation>
    <scope>NUCLEOTIDE SEQUENCE</scope>
    <source>
        <strain>Type strain:CBS 4309</strain>
    </source>
</reference>
<dbReference type="GeneID" id="96904302"/>
<organism evidence="1 2">
    <name type="scientific">Naumovozyma castellii</name>
    <name type="common">Yeast</name>
    <name type="synonym">Saccharomyces castellii</name>
    <dbReference type="NCBI Taxonomy" id="27288"/>
    <lineage>
        <taxon>Eukaryota</taxon>
        <taxon>Fungi</taxon>
        <taxon>Dikarya</taxon>
        <taxon>Ascomycota</taxon>
        <taxon>Saccharomycotina</taxon>
        <taxon>Saccharomycetes</taxon>
        <taxon>Saccharomycetales</taxon>
        <taxon>Saccharomycetaceae</taxon>
        <taxon>Naumovozyma</taxon>
    </lineage>
</organism>
<dbReference type="HOGENOM" id="CLU_1571070_0_0_1"/>
<dbReference type="AlphaFoldDB" id="G0VGN3"/>
<dbReference type="Proteomes" id="UP000001640">
    <property type="component" value="Chromosome 6"/>
</dbReference>
<reference evidence="1 2" key="1">
    <citation type="journal article" date="2011" name="Proc. Natl. Acad. Sci. U.S.A.">
        <title>Evolutionary erosion of yeast sex chromosomes by mating-type switching accidents.</title>
        <authorList>
            <person name="Gordon J.L."/>
            <person name="Armisen D."/>
            <person name="Proux-Wera E."/>
            <person name="Oheigeartaigh S.S."/>
            <person name="Byrne K.P."/>
            <person name="Wolfe K.H."/>
        </authorList>
    </citation>
    <scope>NUCLEOTIDE SEQUENCE [LARGE SCALE GENOMIC DNA]</scope>
    <source>
        <strain evidence="2">ATCC 76901 / BCRC 22586 / CBS 4309 / NBRC 1992 / NRRL Y-12630</strain>
    </source>
</reference>
<accession>G0VGN3</accession>
<evidence type="ECO:0000313" key="2">
    <source>
        <dbReference type="Proteomes" id="UP000001640"/>
    </source>
</evidence>
<dbReference type="KEGG" id="ncs:NCAS_0F01700"/>
<protein>
    <submittedName>
        <fullName evidence="1">Uncharacterized protein</fullName>
    </submittedName>
</protein>
<keyword evidence="2" id="KW-1185">Reference proteome</keyword>
<evidence type="ECO:0000313" key="1">
    <source>
        <dbReference type="EMBL" id="CCC70654.1"/>
    </source>
</evidence>